<dbReference type="AlphaFoldDB" id="A0AAU7U652"/>
<reference evidence="1" key="1">
    <citation type="submission" date="2024-06" db="EMBL/GenBank/DDBJ databases">
        <title>Draft Genome Sequence of Deinococcus sonorensis Type Strain KR-87, a Biofilm Producing Representative of the Genus Deinococcus.</title>
        <authorList>
            <person name="Boren L.S."/>
            <person name="Grosso R.A."/>
            <person name="Hugenberg-Cox A.N."/>
            <person name="Hill J.T.E."/>
            <person name="Albert C.M."/>
            <person name="Tuohy J.M."/>
        </authorList>
    </citation>
    <scope>NUCLEOTIDE SEQUENCE</scope>
    <source>
        <strain evidence="1">KR-87</strain>
        <plasmid evidence="1">pDson01</plasmid>
    </source>
</reference>
<keyword evidence="1" id="KW-0614">Plasmid</keyword>
<proteinExistence type="predicted"/>
<gene>
    <name evidence="1" type="ORF">ABOD76_02010</name>
</gene>
<sequence length="46" mass="4684">MTEPRLAQALRVAVTAVPQDSGVSSVTAYVVTDSDVGQGLPDAPVD</sequence>
<accession>A0AAU7U652</accession>
<geneLocation type="plasmid" evidence="1">
    <name>pDson01</name>
</geneLocation>
<dbReference type="EMBL" id="CP158297">
    <property type="protein sequence ID" value="XBV83848.1"/>
    <property type="molecule type" value="Genomic_DNA"/>
</dbReference>
<dbReference type="KEGG" id="dsc:ABOD76_02010"/>
<evidence type="ECO:0000313" key="1">
    <source>
        <dbReference type="EMBL" id="XBV83848.1"/>
    </source>
</evidence>
<protein>
    <submittedName>
        <fullName evidence="1">Uncharacterized protein</fullName>
    </submittedName>
</protein>
<organism evidence="1">
    <name type="scientific">Deinococcus sonorensis KR-87</name>
    <dbReference type="NCBI Taxonomy" id="694439"/>
    <lineage>
        <taxon>Bacteria</taxon>
        <taxon>Thermotogati</taxon>
        <taxon>Deinococcota</taxon>
        <taxon>Deinococci</taxon>
        <taxon>Deinococcales</taxon>
        <taxon>Deinococcaceae</taxon>
        <taxon>Deinococcus</taxon>
    </lineage>
</organism>
<dbReference type="RefSeq" id="WP_350241641.1">
    <property type="nucleotide sequence ID" value="NZ_CP158297.1"/>
</dbReference>
<name>A0AAU7U652_9DEIO</name>